<feature type="domain" description="EamA" evidence="6">
    <location>
        <begin position="2"/>
        <end position="129"/>
    </location>
</feature>
<organism evidence="7 8">
    <name type="scientific">Robiginitalea biformata (strain ATCC BAA-864 / DSM 15991 / KCTC 12146 / HTCC2501)</name>
    <dbReference type="NCBI Taxonomy" id="313596"/>
    <lineage>
        <taxon>Bacteria</taxon>
        <taxon>Pseudomonadati</taxon>
        <taxon>Bacteroidota</taxon>
        <taxon>Flavobacteriia</taxon>
        <taxon>Flavobacteriales</taxon>
        <taxon>Flavobacteriaceae</taxon>
        <taxon>Robiginitalea</taxon>
    </lineage>
</organism>
<feature type="transmembrane region" description="Helical" evidence="5">
    <location>
        <begin position="234"/>
        <end position="255"/>
    </location>
</feature>
<keyword evidence="4 5" id="KW-0472">Membrane</keyword>
<feature type="transmembrane region" description="Helical" evidence="5">
    <location>
        <begin position="20"/>
        <end position="45"/>
    </location>
</feature>
<evidence type="ECO:0000256" key="4">
    <source>
        <dbReference type="ARBA" id="ARBA00023136"/>
    </source>
</evidence>
<feature type="domain" description="EamA" evidence="6">
    <location>
        <begin position="144"/>
        <end position="280"/>
    </location>
</feature>
<sequence length="296" mass="31390">MYLMILAVIWGSSYILIKKALAGFSPLQLGSVRIAMAGGMLLLIGRRSLRTIGRHQWKWVALSGVVGSLVPMYLFAFAETEISSSVAAVLNSLVPLFTLFVGYFAFGIGFSRNQLLGVLVGFAGALLLIGIGSLAHPGRNYWYAGLVVLASLGYACNANIIKSKLSGISPMGIAVGNFVCILPVALVLTGLSGALSEPVRASAEFWPSVGYLFLLCAFGTCIAKVLFNHLIHISTPVFSVSVTYLIPVVGILWGLADGEAFGLKQVGAAGLILLGVYLVNKKKRLQVQAHKNRSGS</sequence>
<dbReference type="HOGENOM" id="CLU_033863_5_2_10"/>
<feature type="transmembrane region" description="Helical" evidence="5">
    <location>
        <begin position="57"/>
        <end position="76"/>
    </location>
</feature>
<dbReference type="InterPro" id="IPR037185">
    <property type="entry name" value="EmrE-like"/>
</dbReference>
<protein>
    <submittedName>
        <fullName evidence="7">Predicted permease</fullName>
    </submittedName>
</protein>
<feature type="transmembrane region" description="Helical" evidence="5">
    <location>
        <begin position="115"/>
        <end position="135"/>
    </location>
</feature>
<dbReference type="KEGG" id="rbi:RB2501_08100"/>
<evidence type="ECO:0000256" key="2">
    <source>
        <dbReference type="ARBA" id="ARBA00022692"/>
    </source>
</evidence>
<evidence type="ECO:0000313" key="8">
    <source>
        <dbReference type="Proteomes" id="UP000009049"/>
    </source>
</evidence>
<dbReference type="Proteomes" id="UP000009049">
    <property type="component" value="Chromosome"/>
</dbReference>
<dbReference type="PANTHER" id="PTHR32322:SF9">
    <property type="entry name" value="AMINO-ACID METABOLITE EFFLUX PUMP-RELATED"/>
    <property type="match status" value="1"/>
</dbReference>
<gene>
    <name evidence="7" type="ordered locus">RB2501_08100</name>
</gene>
<dbReference type="SUPFAM" id="SSF103481">
    <property type="entry name" value="Multidrug resistance efflux transporter EmrE"/>
    <property type="match status" value="2"/>
</dbReference>
<dbReference type="eggNOG" id="COG0697">
    <property type="taxonomic scope" value="Bacteria"/>
</dbReference>
<evidence type="ECO:0000256" key="3">
    <source>
        <dbReference type="ARBA" id="ARBA00022989"/>
    </source>
</evidence>
<evidence type="ECO:0000313" key="7">
    <source>
        <dbReference type="EMBL" id="EAR16848.1"/>
    </source>
</evidence>
<comment type="subcellular location">
    <subcellularLocation>
        <location evidence="1">Membrane</location>
        <topology evidence="1">Multi-pass membrane protein</topology>
    </subcellularLocation>
</comment>
<proteinExistence type="predicted"/>
<keyword evidence="3 5" id="KW-1133">Transmembrane helix</keyword>
<dbReference type="GO" id="GO:0016020">
    <property type="term" value="C:membrane"/>
    <property type="evidence" value="ECO:0007669"/>
    <property type="project" value="UniProtKB-SubCell"/>
</dbReference>
<dbReference type="InterPro" id="IPR050638">
    <property type="entry name" value="AA-Vitamin_Transporters"/>
</dbReference>
<name>A4CIU0_ROBBH</name>
<dbReference type="AlphaFoldDB" id="A4CIU0"/>
<feature type="transmembrane region" description="Helical" evidence="5">
    <location>
        <begin position="261"/>
        <end position="279"/>
    </location>
</feature>
<feature type="transmembrane region" description="Helical" evidence="5">
    <location>
        <begin position="173"/>
        <end position="196"/>
    </location>
</feature>
<dbReference type="EMBL" id="CP001712">
    <property type="protein sequence ID" value="EAR16848.1"/>
    <property type="molecule type" value="Genomic_DNA"/>
</dbReference>
<feature type="transmembrane region" description="Helical" evidence="5">
    <location>
        <begin position="141"/>
        <end position="161"/>
    </location>
</feature>
<dbReference type="PANTHER" id="PTHR32322">
    <property type="entry name" value="INNER MEMBRANE TRANSPORTER"/>
    <property type="match status" value="1"/>
</dbReference>
<accession>A4CIU0</accession>
<evidence type="ECO:0000259" key="6">
    <source>
        <dbReference type="Pfam" id="PF00892"/>
    </source>
</evidence>
<dbReference type="InterPro" id="IPR000620">
    <property type="entry name" value="EamA_dom"/>
</dbReference>
<feature type="transmembrane region" description="Helical" evidence="5">
    <location>
        <begin position="88"/>
        <end position="108"/>
    </location>
</feature>
<dbReference type="Pfam" id="PF00892">
    <property type="entry name" value="EamA"/>
    <property type="match status" value="2"/>
</dbReference>
<evidence type="ECO:0000256" key="5">
    <source>
        <dbReference type="SAM" id="Phobius"/>
    </source>
</evidence>
<keyword evidence="8" id="KW-1185">Reference proteome</keyword>
<evidence type="ECO:0000256" key="1">
    <source>
        <dbReference type="ARBA" id="ARBA00004141"/>
    </source>
</evidence>
<keyword evidence="2 5" id="KW-0812">Transmembrane</keyword>
<dbReference type="STRING" id="313596.RB2501_08100"/>
<reference evidence="7 8" key="1">
    <citation type="journal article" date="2009" name="J. Bacteriol.">
        <title>Complete genome sequence of Robiginitalea biformata HTCC2501.</title>
        <authorList>
            <person name="Oh H.M."/>
            <person name="Giovannoni S.J."/>
            <person name="Lee K."/>
            <person name="Ferriera S."/>
            <person name="Johnson J."/>
            <person name="Cho J.C."/>
        </authorList>
    </citation>
    <scope>NUCLEOTIDE SEQUENCE [LARGE SCALE GENOMIC DNA]</scope>
    <source>
        <strain evidence="8">ATCC BAA-864 / HTCC2501 / KCTC 12146</strain>
    </source>
</reference>
<feature type="transmembrane region" description="Helical" evidence="5">
    <location>
        <begin position="208"/>
        <end position="227"/>
    </location>
</feature>